<dbReference type="GO" id="GO:0004560">
    <property type="term" value="F:alpha-L-fucosidase activity"/>
    <property type="evidence" value="ECO:0007669"/>
    <property type="project" value="TreeGrafter"/>
</dbReference>
<dbReference type="Pfam" id="PF21307">
    <property type="entry name" value="Glyco_hydro_95_C"/>
    <property type="match status" value="1"/>
</dbReference>
<dbReference type="InterPro" id="IPR013780">
    <property type="entry name" value="Glyco_hydro_b"/>
</dbReference>
<dbReference type="EMBL" id="AMWG01000092">
    <property type="protein sequence ID" value="ELP32748.1"/>
    <property type="molecule type" value="Genomic_DNA"/>
</dbReference>
<feature type="signal peptide" evidence="2">
    <location>
        <begin position="1"/>
        <end position="41"/>
    </location>
</feature>
<feature type="region of interest" description="Disordered" evidence="1">
    <location>
        <begin position="893"/>
        <end position="914"/>
    </location>
</feature>
<gene>
    <name evidence="6" type="ORF">RBSWK_03319</name>
</gene>
<organism evidence="6 7">
    <name type="scientific">Rhodopirellula baltica SWK14</name>
    <dbReference type="NCBI Taxonomy" id="993516"/>
    <lineage>
        <taxon>Bacteria</taxon>
        <taxon>Pseudomonadati</taxon>
        <taxon>Planctomycetota</taxon>
        <taxon>Planctomycetia</taxon>
        <taxon>Pirellulales</taxon>
        <taxon>Pirellulaceae</taxon>
        <taxon>Rhodopirellula</taxon>
    </lineage>
</organism>
<feature type="domain" description="Glycosyl hydrolase family 95 catalytic" evidence="5">
    <location>
        <begin position="297"/>
        <end position="708"/>
    </location>
</feature>
<reference evidence="6 7" key="1">
    <citation type="journal article" date="2013" name="Mar. Genomics">
        <title>Expression of sulfatases in Rhodopirellula baltica and the diversity of sulfatases in the genus Rhodopirellula.</title>
        <authorList>
            <person name="Wegner C.E."/>
            <person name="Richter-Heitmann T."/>
            <person name="Klindworth A."/>
            <person name="Klockow C."/>
            <person name="Richter M."/>
            <person name="Achstetter T."/>
            <person name="Glockner F.O."/>
            <person name="Harder J."/>
        </authorList>
    </citation>
    <scope>NUCLEOTIDE SEQUENCE [LARGE SCALE GENOMIC DNA]</scope>
    <source>
        <strain evidence="6 7">SWK14</strain>
    </source>
</reference>
<dbReference type="GO" id="GO:0005975">
    <property type="term" value="P:carbohydrate metabolic process"/>
    <property type="evidence" value="ECO:0007669"/>
    <property type="project" value="InterPro"/>
</dbReference>
<keyword evidence="2" id="KW-0732">Signal</keyword>
<feature type="chain" id="PRO_5003972593" evidence="2">
    <location>
        <begin position="42"/>
        <end position="914"/>
    </location>
</feature>
<proteinExistence type="predicted"/>
<feature type="domain" description="Glycosyl hydrolase family 95 N-terminal" evidence="3">
    <location>
        <begin position="116"/>
        <end position="261"/>
    </location>
</feature>
<dbReference type="Pfam" id="PF14498">
    <property type="entry name" value="Glyco_hyd_65N_2"/>
    <property type="match status" value="2"/>
</dbReference>
<dbReference type="InterPro" id="IPR049053">
    <property type="entry name" value="AFCA-like_C"/>
</dbReference>
<dbReference type="Proteomes" id="UP000010959">
    <property type="component" value="Unassembled WGS sequence"/>
</dbReference>
<protein>
    <submittedName>
        <fullName evidence="6">Fibronectin type III domain protein</fullName>
    </submittedName>
</protein>
<dbReference type="PATRIC" id="fig|993516.3.peg.3532"/>
<feature type="domain" description="Alpha fucosidase A-like C-terminal" evidence="4">
    <location>
        <begin position="710"/>
        <end position="806"/>
    </location>
</feature>
<feature type="domain" description="Glycosyl hydrolase family 95 N-terminal" evidence="3">
    <location>
        <begin position="56"/>
        <end position="101"/>
    </location>
</feature>
<dbReference type="RefSeq" id="WP_007338247.1">
    <property type="nucleotide sequence ID" value="NZ_AMWG01000092.1"/>
</dbReference>
<evidence type="ECO:0000313" key="6">
    <source>
        <dbReference type="EMBL" id="ELP32748.1"/>
    </source>
</evidence>
<sequence length="914" mass="102450">MRQDNWKKSKLNDNMKTMRRLTIVILFVSLGLHSLPLSATADDGKRTDAEGKTLRLWYDEPAPDSDAGWVNRSIPMGNGYMGVNVFGGIETERIQITENSLYDWAAKNTGFKRRGVNNFAEVYLDYGHKNVSGYERELNLNEGLSHVNYHHDGVEYSREYFTSYPDKVMAIRLNASKAGKLSFTLRPTMPFLGDSKSGDVSAMGDTVTLSGVMTYFDIKFEGQFKVIPTGGQMNASKREGTVTVSGADSAVILIAVGTNYQFDPQVFLTKEPADKLKGFPDPHDKVTDYLADAAAKSYEQLLANHQADYQNLFDRVSLDLGAEVPMISTDEMVDAYPDGSSSRYLEELAFQFGRYMLICSSRAGTLPPHLQGIWNVYARPPWSSQYLHDTNVQMAYAPVFSANMPELFESYAGFFNVFVHRQREYATQYLEQYSPAQLDPSGDNGWSGPFWANPYDVPGKTPIAGFGTGCWISQMFWDYYDYTRDETLLAETVYPVMYEQANFVSRFVQEIDGVLLAKPSSSPEQYLEGRRKRETIGTTFDQQMFYENHHNTLTAAKILGRNDDRLKLYEKQLPLLDPIHVGKSGQIKEFREEEFYGDAGKSIDPHHRHTSMLLGSYPGQLINDSTPAWLDAVKTTLTLRTRSSNIGWARAERIAFWARVHDGDEAYLFYRDLLAGNYLHNLFNDHRGGPLFQADANYGATAGVTELLLQSQDYVVAPLPALPTAWPDGSYRGLLARGNFEVSAQWSGGQATYLEVLSKVGGTLNLRYPNVAKSVIKTKDGQSVTFDFKGSDELSIETTQGQTYVITNIPAHVRVTAPANLKLVNAGKTDQIKLSWTGVPDATSYNLYRAVGSAPDYELVASKIKDTAFVYQADDLKQIEQMTWKVTAVRNDERESDDGAKAIWLKPSPHEPIN</sequence>
<dbReference type="SUPFAM" id="SSF48208">
    <property type="entry name" value="Six-hairpin glycosidases"/>
    <property type="match status" value="1"/>
</dbReference>
<evidence type="ECO:0000313" key="7">
    <source>
        <dbReference type="Proteomes" id="UP000010959"/>
    </source>
</evidence>
<dbReference type="InterPro" id="IPR013783">
    <property type="entry name" value="Ig-like_fold"/>
</dbReference>
<evidence type="ECO:0000256" key="2">
    <source>
        <dbReference type="SAM" id="SignalP"/>
    </source>
</evidence>
<evidence type="ECO:0000259" key="4">
    <source>
        <dbReference type="Pfam" id="PF21307"/>
    </source>
</evidence>
<dbReference type="Pfam" id="PF22124">
    <property type="entry name" value="Glyco_hydro_95_cat"/>
    <property type="match status" value="1"/>
</dbReference>
<dbReference type="InterPro" id="IPR012341">
    <property type="entry name" value="6hp_glycosidase-like_sf"/>
</dbReference>
<dbReference type="PANTHER" id="PTHR31084:SF0">
    <property type="entry name" value="ALPHA-L-FUCOSIDASE 2"/>
    <property type="match status" value="1"/>
</dbReference>
<dbReference type="InterPro" id="IPR008928">
    <property type="entry name" value="6-hairpin_glycosidase_sf"/>
</dbReference>
<dbReference type="Gene3D" id="2.60.40.1180">
    <property type="entry name" value="Golgi alpha-mannosidase II"/>
    <property type="match status" value="1"/>
</dbReference>
<comment type="caution">
    <text evidence="6">The sequence shown here is derived from an EMBL/GenBank/DDBJ whole genome shotgun (WGS) entry which is preliminary data.</text>
</comment>
<evidence type="ECO:0000259" key="5">
    <source>
        <dbReference type="Pfam" id="PF22124"/>
    </source>
</evidence>
<dbReference type="Gene3D" id="1.50.10.10">
    <property type="match status" value="1"/>
</dbReference>
<dbReference type="Gene3D" id="2.60.40.10">
    <property type="entry name" value="Immunoglobulins"/>
    <property type="match status" value="1"/>
</dbReference>
<dbReference type="InterPro" id="IPR027414">
    <property type="entry name" value="GH95_N_dom"/>
</dbReference>
<dbReference type="InterPro" id="IPR054363">
    <property type="entry name" value="GH95_cat"/>
</dbReference>
<dbReference type="PANTHER" id="PTHR31084">
    <property type="entry name" value="ALPHA-L-FUCOSIDASE 2"/>
    <property type="match status" value="1"/>
</dbReference>
<dbReference type="AlphaFoldDB" id="L7CFE3"/>
<name>L7CFE3_RHOBT</name>
<evidence type="ECO:0000256" key="1">
    <source>
        <dbReference type="SAM" id="MobiDB-lite"/>
    </source>
</evidence>
<accession>L7CFE3</accession>
<evidence type="ECO:0000259" key="3">
    <source>
        <dbReference type="Pfam" id="PF14498"/>
    </source>
</evidence>
<dbReference type="Gene3D" id="2.70.98.50">
    <property type="entry name" value="putative glycoside hydrolase family protein from bacillus halodurans"/>
    <property type="match status" value="1"/>
</dbReference>